<dbReference type="PANTHER" id="PTHR37380:SF1">
    <property type="entry name" value="CLE FAMILY OSCLE501 PROTEIN"/>
    <property type="match status" value="1"/>
</dbReference>
<protein>
    <submittedName>
        <fullName evidence="2">Uncharacterized protein</fullName>
    </submittedName>
</protein>
<feature type="compositionally biased region" description="Polar residues" evidence="1">
    <location>
        <begin position="63"/>
        <end position="75"/>
    </location>
</feature>
<reference evidence="2 3" key="1">
    <citation type="journal article" date="2024" name="G3 (Bethesda)">
        <title>Genome assembly of Hibiscus sabdariffa L. provides insights into metabolisms of medicinal natural products.</title>
        <authorList>
            <person name="Kim T."/>
        </authorList>
    </citation>
    <scope>NUCLEOTIDE SEQUENCE [LARGE SCALE GENOMIC DNA]</scope>
    <source>
        <strain evidence="2">TK-2024</strain>
        <tissue evidence="2">Old leaves</tissue>
    </source>
</reference>
<accession>A0ABR1ZUS8</accession>
<evidence type="ECO:0000313" key="2">
    <source>
        <dbReference type="EMBL" id="KAK8484467.1"/>
    </source>
</evidence>
<organism evidence="2 3">
    <name type="scientific">Hibiscus sabdariffa</name>
    <name type="common">roselle</name>
    <dbReference type="NCBI Taxonomy" id="183260"/>
    <lineage>
        <taxon>Eukaryota</taxon>
        <taxon>Viridiplantae</taxon>
        <taxon>Streptophyta</taxon>
        <taxon>Embryophyta</taxon>
        <taxon>Tracheophyta</taxon>
        <taxon>Spermatophyta</taxon>
        <taxon>Magnoliopsida</taxon>
        <taxon>eudicotyledons</taxon>
        <taxon>Gunneridae</taxon>
        <taxon>Pentapetalae</taxon>
        <taxon>rosids</taxon>
        <taxon>malvids</taxon>
        <taxon>Malvales</taxon>
        <taxon>Malvaceae</taxon>
        <taxon>Malvoideae</taxon>
        <taxon>Hibiscus</taxon>
    </lineage>
</organism>
<proteinExistence type="predicted"/>
<keyword evidence="3" id="KW-1185">Reference proteome</keyword>
<dbReference type="EMBL" id="JBBPBN010000566">
    <property type="protein sequence ID" value="KAK8484467.1"/>
    <property type="molecule type" value="Genomic_DNA"/>
</dbReference>
<evidence type="ECO:0000313" key="3">
    <source>
        <dbReference type="Proteomes" id="UP001396334"/>
    </source>
</evidence>
<dbReference type="Proteomes" id="UP001396334">
    <property type="component" value="Unassembled WGS sequence"/>
</dbReference>
<name>A0ABR1ZUS8_9ROSI</name>
<feature type="region of interest" description="Disordered" evidence="1">
    <location>
        <begin position="63"/>
        <end position="96"/>
    </location>
</feature>
<sequence>MAIKVDFVFVLGSLFILLIISEARRLDGLSYPKILTLQSYHFSDSKNVVVKRQIPDGLDSIHNNQLSSTSNNFNTGAKRLSPSGSDPIHHHDQPPLVPKGFNIIVKRLSPSGPDPIHHHDQPPLAPKGFNIIVKREVLGGPDPLHNNYPPPPLNLPRD</sequence>
<gene>
    <name evidence="2" type="ORF">V6N11_012029</name>
</gene>
<dbReference type="PANTHER" id="PTHR37380">
    <property type="entry name" value="CLE FAMILY OSCLE501 PROTEIN"/>
    <property type="match status" value="1"/>
</dbReference>
<evidence type="ECO:0000256" key="1">
    <source>
        <dbReference type="SAM" id="MobiDB-lite"/>
    </source>
</evidence>
<comment type="caution">
    <text evidence="2">The sequence shown here is derived from an EMBL/GenBank/DDBJ whole genome shotgun (WGS) entry which is preliminary data.</text>
</comment>